<accession>A0ABS7PS46</accession>
<evidence type="ECO:0000256" key="2">
    <source>
        <dbReference type="ARBA" id="ARBA00022801"/>
    </source>
</evidence>
<comment type="caution">
    <text evidence="3">The sequence shown here is derived from an EMBL/GenBank/DDBJ whole genome shotgun (WGS) entry which is preliminary data.</text>
</comment>
<dbReference type="Gene3D" id="3.40.50.1820">
    <property type="entry name" value="alpha/beta hydrolase"/>
    <property type="match status" value="1"/>
</dbReference>
<dbReference type="InterPro" id="IPR029058">
    <property type="entry name" value="AB_hydrolase_fold"/>
</dbReference>
<sequence length="308" mass="33272">MLIASACAGPACAQAASDLVEPVQGDARPYSRHGSVEWTLRSRSGRLFQIYVARPDEPPPEQGYPVIYVTDPSWSFATLADTLWQSRRLYGPAVVVGVGYPSAAEIANRSYDLTIARLPDADDEHRGAAGPTGGAEAFFGFIEEELKPVVEKAMPIDRSRQALFGHSFGGLFALHVLFSHPESFDTYVAGSPSIWWGGDAVLREKDAFVSGRGSGDAPRRLLLTVGGLEEELTEDFVQAKKRGLDLPSASVLKGYAMVRKTRGLAEDLKRVPGLVVDLRVYEGETHPSSIPAYLGSGGRFAMSGWVSD</sequence>
<dbReference type="InterPro" id="IPR000801">
    <property type="entry name" value="Esterase-like"/>
</dbReference>
<evidence type="ECO:0000313" key="3">
    <source>
        <dbReference type="EMBL" id="MBY8824150.1"/>
    </source>
</evidence>
<reference evidence="3 4" key="1">
    <citation type="submission" date="2021-08" db="EMBL/GenBank/DDBJ databases">
        <authorList>
            <person name="Tuo L."/>
        </authorList>
    </citation>
    <scope>NUCLEOTIDE SEQUENCE [LARGE SCALE GENOMIC DNA]</scope>
    <source>
        <strain evidence="3 4">JCM 31229</strain>
    </source>
</reference>
<keyword evidence="2" id="KW-0378">Hydrolase</keyword>
<protein>
    <recommendedName>
        <fullName evidence="5">Alpha/beta hydrolase</fullName>
    </recommendedName>
</protein>
<dbReference type="RefSeq" id="WP_222991237.1">
    <property type="nucleotide sequence ID" value="NZ_JAINVV010000008.1"/>
</dbReference>
<proteinExistence type="inferred from homology"/>
<dbReference type="Pfam" id="PF00756">
    <property type="entry name" value="Esterase"/>
    <property type="match status" value="1"/>
</dbReference>
<name>A0ABS7PS46_9SPHN</name>
<dbReference type="InterPro" id="IPR052558">
    <property type="entry name" value="Siderophore_Hydrolase_D"/>
</dbReference>
<keyword evidence="4" id="KW-1185">Reference proteome</keyword>
<organism evidence="3 4">
    <name type="scientific">Sphingomonas colocasiae</name>
    <dbReference type="NCBI Taxonomy" id="1848973"/>
    <lineage>
        <taxon>Bacteria</taxon>
        <taxon>Pseudomonadati</taxon>
        <taxon>Pseudomonadota</taxon>
        <taxon>Alphaproteobacteria</taxon>
        <taxon>Sphingomonadales</taxon>
        <taxon>Sphingomonadaceae</taxon>
        <taxon>Sphingomonas</taxon>
    </lineage>
</organism>
<comment type="similarity">
    <text evidence="1">Belongs to the esterase D family.</text>
</comment>
<gene>
    <name evidence="3" type="ORF">K7G82_17735</name>
</gene>
<dbReference type="PANTHER" id="PTHR40841">
    <property type="entry name" value="SIDEROPHORE TRIACETYLFUSARININE C ESTERASE"/>
    <property type="match status" value="1"/>
</dbReference>
<dbReference type="Proteomes" id="UP000706039">
    <property type="component" value="Unassembled WGS sequence"/>
</dbReference>
<dbReference type="EMBL" id="JAINVV010000008">
    <property type="protein sequence ID" value="MBY8824150.1"/>
    <property type="molecule type" value="Genomic_DNA"/>
</dbReference>
<evidence type="ECO:0000256" key="1">
    <source>
        <dbReference type="ARBA" id="ARBA00005622"/>
    </source>
</evidence>
<evidence type="ECO:0008006" key="5">
    <source>
        <dbReference type="Google" id="ProtNLM"/>
    </source>
</evidence>
<evidence type="ECO:0000313" key="4">
    <source>
        <dbReference type="Proteomes" id="UP000706039"/>
    </source>
</evidence>
<dbReference type="SUPFAM" id="SSF53474">
    <property type="entry name" value="alpha/beta-Hydrolases"/>
    <property type="match status" value="1"/>
</dbReference>
<dbReference type="PANTHER" id="PTHR40841:SF2">
    <property type="entry name" value="SIDEROPHORE-DEGRADING ESTERASE (EUROFUNG)"/>
    <property type="match status" value="1"/>
</dbReference>